<sequence>MTEPMDSDGSSKQKSRDNNPALSSQSKWALVEYQPSDVSCSSIKPEGDPIEPDDIKPNVEQLISNLFGNTPERVKKTEEHSLIKEEDLGTSNVSADDSTVQFEVKEEPMIHEVPVGSTEHPSTSTAAAASEVGLFASLQAYITDTSPSHALKSFRDNLTSAYSLDDTSSATKTSAAVRKPIGGDKRLTAATKVNVEGAVNVSSESIPMSSNYEILTDTAEVKSDYENPTEILPMEISTGAAMEFSEDTQSSPAPTDSSISTLGGGEKRKKKKQVCRKTTASSPGTNTPVPQPPSTINLPSVSAELNRLKFTNPGKMNAEISFSWNHGNVTRGFRRQHTHTLQPASANGSVNGPEIVDSTSINWTQEEGYMARGHVKQMEMHVQLCRTNSFDPPLYDSRGLILATMEDLCDCMRPACPGCFLPCRRCHKTKCGPLCRILRNFQYEQAEVYL</sequence>
<dbReference type="Proteomes" id="UP000321570">
    <property type="component" value="Unassembled WGS sequence"/>
</dbReference>
<name>A0A564YPU6_HYMDI</name>
<evidence type="ECO:0000259" key="2">
    <source>
        <dbReference type="Pfam" id="PF14949"/>
    </source>
</evidence>
<organism evidence="3 4">
    <name type="scientific">Hymenolepis diminuta</name>
    <name type="common">Rat tapeworm</name>
    <dbReference type="NCBI Taxonomy" id="6216"/>
    <lineage>
        <taxon>Eukaryota</taxon>
        <taxon>Metazoa</taxon>
        <taxon>Spiralia</taxon>
        <taxon>Lophotrochozoa</taxon>
        <taxon>Platyhelminthes</taxon>
        <taxon>Cestoda</taxon>
        <taxon>Eucestoda</taxon>
        <taxon>Cyclophyllidea</taxon>
        <taxon>Hymenolepididae</taxon>
        <taxon>Hymenolepis</taxon>
    </lineage>
</organism>
<dbReference type="EMBL" id="CABIJS010000322">
    <property type="protein sequence ID" value="VUZ49226.1"/>
    <property type="molecule type" value="Genomic_DNA"/>
</dbReference>
<feature type="region of interest" description="Disordered" evidence="1">
    <location>
        <begin position="1"/>
        <end position="28"/>
    </location>
</feature>
<feature type="domain" description="ARF7 effector protein C-terminal" evidence="2">
    <location>
        <begin position="372"/>
        <end position="447"/>
    </location>
</feature>
<feature type="region of interest" description="Disordered" evidence="1">
    <location>
        <begin position="244"/>
        <end position="298"/>
    </location>
</feature>
<evidence type="ECO:0000313" key="4">
    <source>
        <dbReference type="Proteomes" id="UP000321570"/>
    </source>
</evidence>
<protein>
    <recommendedName>
        <fullName evidence="2">ARF7 effector protein C-terminal domain-containing protein</fullName>
    </recommendedName>
</protein>
<evidence type="ECO:0000313" key="3">
    <source>
        <dbReference type="EMBL" id="VUZ49226.1"/>
    </source>
</evidence>
<dbReference type="AlphaFoldDB" id="A0A564YPU6"/>
<reference evidence="3 4" key="1">
    <citation type="submission" date="2019-07" db="EMBL/GenBank/DDBJ databases">
        <authorList>
            <person name="Jastrzebski P J."/>
            <person name="Paukszto L."/>
            <person name="Jastrzebski P J."/>
        </authorList>
    </citation>
    <scope>NUCLEOTIDE SEQUENCE [LARGE SCALE GENOMIC DNA]</scope>
    <source>
        <strain evidence="3 4">WMS-il1</strain>
    </source>
</reference>
<dbReference type="Pfam" id="PF14949">
    <property type="entry name" value="ARF7EP_C"/>
    <property type="match status" value="1"/>
</dbReference>
<feature type="compositionally biased region" description="Polar residues" evidence="1">
    <location>
        <begin position="276"/>
        <end position="298"/>
    </location>
</feature>
<gene>
    <name evidence="3" type="ORF">WMSIL1_LOCUS8380</name>
</gene>
<evidence type="ECO:0000256" key="1">
    <source>
        <dbReference type="SAM" id="MobiDB-lite"/>
    </source>
</evidence>
<keyword evidence="4" id="KW-1185">Reference proteome</keyword>
<dbReference type="PANTHER" id="PTHR46536:SF3">
    <property type="entry name" value="ARF7 EFFECTOR PROTEIN C-TERMINAL DOMAIN-CONTAINING PROTEIN"/>
    <property type="match status" value="1"/>
</dbReference>
<feature type="compositionally biased region" description="Polar residues" evidence="1">
    <location>
        <begin position="18"/>
        <end position="27"/>
    </location>
</feature>
<accession>A0A564YPU6</accession>
<dbReference type="InterPro" id="IPR029264">
    <property type="entry name" value="ARF7EP_C"/>
</dbReference>
<feature type="compositionally biased region" description="Polar residues" evidence="1">
    <location>
        <begin position="247"/>
        <end position="261"/>
    </location>
</feature>
<dbReference type="PANTHER" id="PTHR46536">
    <property type="entry name" value="ARL14 EFFECTOR PROTEIN"/>
    <property type="match status" value="1"/>
</dbReference>
<proteinExistence type="predicted"/>